<dbReference type="EMBL" id="BPLR01005141">
    <property type="protein sequence ID" value="GIY00071.1"/>
    <property type="molecule type" value="Genomic_DNA"/>
</dbReference>
<gene>
    <name evidence="2" type="ORF">CEXT_465831</name>
</gene>
<comment type="caution">
    <text evidence="2">The sequence shown here is derived from an EMBL/GenBank/DDBJ whole genome shotgun (WGS) entry which is preliminary data.</text>
</comment>
<reference evidence="2 3" key="1">
    <citation type="submission" date="2021-06" db="EMBL/GenBank/DDBJ databases">
        <title>Caerostris extrusa draft genome.</title>
        <authorList>
            <person name="Kono N."/>
            <person name="Arakawa K."/>
        </authorList>
    </citation>
    <scope>NUCLEOTIDE SEQUENCE [LARGE SCALE GENOMIC DNA]</scope>
</reference>
<evidence type="ECO:0000313" key="2">
    <source>
        <dbReference type="EMBL" id="GIY00071.1"/>
    </source>
</evidence>
<keyword evidence="3" id="KW-1185">Reference proteome</keyword>
<evidence type="ECO:0000256" key="1">
    <source>
        <dbReference type="SAM" id="MobiDB-lite"/>
    </source>
</evidence>
<organism evidence="2 3">
    <name type="scientific">Caerostris extrusa</name>
    <name type="common">Bark spider</name>
    <name type="synonym">Caerostris bankana</name>
    <dbReference type="NCBI Taxonomy" id="172846"/>
    <lineage>
        <taxon>Eukaryota</taxon>
        <taxon>Metazoa</taxon>
        <taxon>Ecdysozoa</taxon>
        <taxon>Arthropoda</taxon>
        <taxon>Chelicerata</taxon>
        <taxon>Arachnida</taxon>
        <taxon>Araneae</taxon>
        <taxon>Araneomorphae</taxon>
        <taxon>Entelegynae</taxon>
        <taxon>Araneoidea</taxon>
        <taxon>Araneidae</taxon>
        <taxon>Caerostris</taxon>
    </lineage>
</organism>
<sequence length="145" mass="16206">MSAGHSFGRMKNSVVNAMSHFQQRSFKANYDDKDALTQTTPPNLSSTPFFVFSSSAAQIVLGTNLILHSKACQARPPRNSARNNTNHKSRGGHNHKTRVIHFQEDRRVTYKLRLISLEPGDSLLDPSSHCLCTPEIDATVARFRL</sequence>
<feature type="compositionally biased region" description="Basic residues" evidence="1">
    <location>
        <begin position="85"/>
        <end position="94"/>
    </location>
</feature>
<dbReference type="Proteomes" id="UP001054945">
    <property type="component" value="Unassembled WGS sequence"/>
</dbReference>
<dbReference type="AlphaFoldDB" id="A0AAV4PVW1"/>
<protein>
    <submittedName>
        <fullName evidence="2">Uncharacterized protein</fullName>
    </submittedName>
</protein>
<name>A0AAV4PVW1_CAEEX</name>
<proteinExistence type="predicted"/>
<accession>A0AAV4PVW1</accession>
<feature type="region of interest" description="Disordered" evidence="1">
    <location>
        <begin position="73"/>
        <end position="94"/>
    </location>
</feature>
<evidence type="ECO:0000313" key="3">
    <source>
        <dbReference type="Proteomes" id="UP001054945"/>
    </source>
</evidence>